<sequence length="112" mass="13116">MYLLIRDHDHRQFCVRPRECEKVCTLRMLSYRLAGWFITHKKMMNFDRQASGPSHAPPRQASQEDNDTCELEGKHNCSPGSRCLSLMLSEELPPSYFMRQFISTHSLALNRE</sequence>
<gene>
    <name evidence="2" type="ORF">EI42_04328</name>
</gene>
<dbReference type="Proteomes" id="UP000248806">
    <property type="component" value="Unassembled WGS sequence"/>
</dbReference>
<organism evidence="2 3">
    <name type="scientific">Thermosporothrix hazakensis</name>
    <dbReference type="NCBI Taxonomy" id="644383"/>
    <lineage>
        <taxon>Bacteria</taxon>
        <taxon>Bacillati</taxon>
        <taxon>Chloroflexota</taxon>
        <taxon>Ktedonobacteria</taxon>
        <taxon>Ktedonobacterales</taxon>
        <taxon>Thermosporotrichaceae</taxon>
        <taxon>Thermosporothrix</taxon>
    </lineage>
</organism>
<accession>A0A326U2T2</accession>
<comment type="caution">
    <text evidence="2">The sequence shown here is derived from an EMBL/GenBank/DDBJ whole genome shotgun (WGS) entry which is preliminary data.</text>
</comment>
<dbReference type="EMBL" id="QKUF01000019">
    <property type="protein sequence ID" value="PZW25276.1"/>
    <property type="molecule type" value="Genomic_DNA"/>
</dbReference>
<protein>
    <submittedName>
        <fullName evidence="2">Uncharacterized protein</fullName>
    </submittedName>
</protein>
<evidence type="ECO:0000313" key="3">
    <source>
        <dbReference type="Proteomes" id="UP000248806"/>
    </source>
</evidence>
<keyword evidence="3" id="KW-1185">Reference proteome</keyword>
<reference evidence="2 3" key="1">
    <citation type="submission" date="2018-06" db="EMBL/GenBank/DDBJ databases">
        <title>Genomic Encyclopedia of Archaeal and Bacterial Type Strains, Phase II (KMG-II): from individual species to whole genera.</title>
        <authorList>
            <person name="Goeker M."/>
        </authorList>
    </citation>
    <scope>NUCLEOTIDE SEQUENCE [LARGE SCALE GENOMIC DNA]</scope>
    <source>
        <strain evidence="2 3">ATCC BAA-1881</strain>
    </source>
</reference>
<name>A0A326U2T2_THEHA</name>
<evidence type="ECO:0000256" key="1">
    <source>
        <dbReference type="SAM" id="MobiDB-lite"/>
    </source>
</evidence>
<evidence type="ECO:0000313" key="2">
    <source>
        <dbReference type="EMBL" id="PZW25276.1"/>
    </source>
</evidence>
<feature type="region of interest" description="Disordered" evidence="1">
    <location>
        <begin position="47"/>
        <end position="73"/>
    </location>
</feature>
<proteinExistence type="predicted"/>
<dbReference type="AlphaFoldDB" id="A0A326U2T2"/>